<dbReference type="InterPro" id="IPR006099">
    <property type="entry name" value="MeMalonylCoA_mutase_a/b_cat"/>
</dbReference>
<comment type="caution">
    <text evidence="2">The sequence shown here is derived from an EMBL/GenBank/DDBJ whole genome shotgun (WGS) entry which is preliminary data.</text>
</comment>
<dbReference type="Gene3D" id="3.20.20.240">
    <property type="entry name" value="Methylmalonyl-CoA mutase"/>
    <property type="match status" value="1"/>
</dbReference>
<dbReference type="InterPro" id="IPR016176">
    <property type="entry name" value="Cbl-dep_enz_cat"/>
</dbReference>
<protein>
    <submittedName>
        <fullName evidence="2">Methylmalonyl-CoA mutase family protein</fullName>
    </submittedName>
</protein>
<proteinExistence type="predicted"/>
<accession>A0ABD5S3I3</accession>
<reference evidence="2 3" key="1">
    <citation type="journal article" date="2019" name="Int. J. Syst. Evol. Microbiol.">
        <title>The Global Catalogue of Microorganisms (GCM) 10K type strain sequencing project: providing services to taxonomists for standard genome sequencing and annotation.</title>
        <authorList>
            <consortium name="The Broad Institute Genomics Platform"/>
            <consortium name="The Broad Institute Genome Sequencing Center for Infectious Disease"/>
            <person name="Wu L."/>
            <person name="Ma J."/>
        </authorList>
    </citation>
    <scope>NUCLEOTIDE SEQUENCE [LARGE SCALE GENOMIC DNA]</scope>
    <source>
        <strain evidence="2 3">NBRC 111368</strain>
    </source>
</reference>
<evidence type="ECO:0000259" key="1">
    <source>
        <dbReference type="Pfam" id="PF01642"/>
    </source>
</evidence>
<organism evidence="2 3">
    <name type="scientific">Halobium palmae</name>
    <dbReference type="NCBI Taxonomy" id="1776492"/>
    <lineage>
        <taxon>Archaea</taxon>
        <taxon>Methanobacteriati</taxon>
        <taxon>Methanobacteriota</taxon>
        <taxon>Stenosarchaea group</taxon>
        <taxon>Halobacteria</taxon>
        <taxon>Halobacteriales</taxon>
        <taxon>Haloferacaceae</taxon>
        <taxon>Halobium</taxon>
    </lineage>
</organism>
<dbReference type="SUPFAM" id="SSF51703">
    <property type="entry name" value="Cobalamin (vitamin B12)-dependent enzymes"/>
    <property type="match status" value="1"/>
</dbReference>
<sequence length="51" mass="5259">ESALAALRDAARGDANLLPPIVGAVKAYATVGEICDVLRDEFGEYQPGAAL</sequence>
<name>A0ABD5S3I3_9EURY</name>
<feature type="non-terminal residue" evidence="2">
    <location>
        <position position="1"/>
    </location>
</feature>
<dbReference type="EMBL" id="JBHSWU010000888">
    <property type="protein sequence ID" value="MFC6726100.1"/>
    <property type="molecule type" value="Genomic_DNA"/>
</dbReference>
<feature type="domain" description="Methylmalonyl-CoA mutase alpha/beta chain catalytic" evidence="1">
    <location>
        <begin position="2"/>
        <end position="44"/>
    </location>
</feature>
<dbReference type="Proteomes" id="UP001596328">
    <property type="component" value="Unassembled WGS sequence"/>
</dbReference>
<keyword evidence="3" id="KW-1185">Reference proteome</keyword>
<gene>
    <name evidence="2" type="ORF">ACFQE1_17360</name>
</gene>
<dbReference type="Pfam" id="PF01642">
    <property type="entry name" value="MM_CoA_mutase"/>
    <property type="match status" value="1"/>
</dbReference>
<evidence type="ECO:0000313" key="3">
    <source>
        <dbReference type="Proteomes" id="UP001596328"/>
    </source>
</evidence>
<evidence type="ECO:0000313" key="2">
    <source>
        <dbReference type="EMBL" id="MFC6726100.1"/>
    </source>
</evidence>
<dbReference type="AlphaFoldDB" id="A0ABD5S3I3"/>